<dbReference type="Gene3D" id="3.40.50.2020">
    <property type="match status" value="2"/>
</dbReference>
<dbReference type="SMART" id="SM01400">
    <property type="entry name" value="Pribosyltran_N"/>
    <property type="match status" value="1"/>
</dbReference>
<dbReference type="RefSeq" id="WP_042686823.1">
    <property type="nucleotide sequence ID" value="NZ_DUIH01000023.1"/>
</dbReference>
<name>A0A832VY32_9EURY</name>
<dbReference type="EC" id="2.7.6.1" evidence="10"/>
<feature type="binding site" evidence="10">
    <location>
        <position position="120"/>
    </location>
    <ligand>
        <name>Mg(2+)</name>
        <dbReference type="ChEBI" id="CHEBI:18420"/>
        <label>1</label>
    </ligand>
</feature>
<dbReference type="GO" id="GO:0006015">
    <property type="term" value="P:5-phosphoribose 1-diphosphate biosynthetic process"/>
    <property type="evidence" value="ECO:0007669"/>
    <property type="project" value="UniProtKB-UniRule"/>
</dbReference>
<comment type="cofactor">
    <cofactor evidence="10">
        <name>Mg(2+)</name>
        <dbReference type="ChEBI" id="CHEBI:18420"/>
    </cofactor>
    <text evidence="10">Binds 2 Mg(2+) ions per subunit.</text>
</comment>
<evidence type="ECO:0000256" key="7">
    <source>
        <dbReference type="ARBA" id="ARBA00022840"/>
    </source>
</evidence>
<reference evidence="13" key="1">
    <citation type="journal article" date="2020" name="bioRxiv">
        <title>A rank-normalized archaeal taxonomy based on genome phylogeny resolves widespread incomplete and uneven classifications.</title>
        <authorList>
            <person name="Rinke C."/>
            <person name="Chuvochina M."/>
            <person name="Mussig A.J."/>
            <person name="Chaumeil P.-A."/>
            <person name="Waite D.W."/>
            <person name="Whitman W.B."/>
            <person name="Parks D.H."/>
            <person name="Hugenholtz P."/>
        </authorList>
    </citation>
    <scope>NUCLEOTIDE SEQUENCE</scope>
    <source>
        <strain evidence="13">UBA12518</strain>
    </source>
</reference>
<evidence type="ECO:0000256" key="1">
    <source>
        <dbReference type="ARBA" id="ARBA00022490"/>
    </source>
</evidence>
<evidence type="ECO:0000256" key="5">
    <source>
        <dbReference type="ARBA" id="ARBA00022741"/>
    </source>
</evidence>
<keyword evidence="6 10" id="KW-0418">Kinase</keyword>
<dbReference type="InterPro" id="IPR037514">
    <property type="entry name" value="Rib-P_diPkinase_arc"/>
</dbReference>
<feature type="binding site" evidence="10">
    <location>
        <begin position="212"/>
        <end position="216"/>
    </location>
    <ligand>
        <name>D-ribose 5-phosphate</name>
        <dbReference type="ChEBI" id="CHEBI:78346"/>
    </ligand>
</feature>
<dbReference type="GO" id="GO:0016301">
    <property type="term" value="F:kinase activity"/>
    <property type="evidence" value="ECO:0007669"/>
    <property type="project" value="UniProtKB-KW"/>
</dbReference>
<dbReference type="Proteomes" id="UP000600363">
    <property type="component" value="Unassembled WGS sequence"/>
</dbReference>
<evidence type="ECO:0000256" key="8">
    <source>
        <dbReference type="ARBA" id="ARBA00022842"/>
    </source>
</evidence>
<evidence type="ECO:0000256" key="10">
    <source>
        <dbReference type="HAMAP-Rule" id="MF_00583"/>
    </source>
</evidence>
<feature type="binding site" evidence="10">
    <location>
        <position position="159"/>
    </location>
    <ligand>
        <name>Mg(2+)</name>
        <dbReference type="ChEBI" id="CHEBI:18420"/>
        <label>2</label>
    </ligand>
</feature>
<comment type="pathway">
    <text evidence="10">Metabolic intermediate biosynthesis; 5-phospho-alpha-D-ribose 1-diphosphate biosynthesis; 5-phospho-alpha-D-ribose 1-diphosphate from D-ribose 5-phosphate (route I): step 1/1.</text>
</comment>
<dbReference type="InterPro" id="IPR005946">
    <property type="entry name" value="Rib-P_diPkinase"/>
</dbReference>
<dbReference type="InterPro" id="IPR029099">
    <property type="entry name" value="Pribosyltran_N"/>
</dbReference>
<dbReference type="InterPro" id="IPR029057">
    <property type="entry name" value="PRTase-like"/>
</dbReference>
<sequence length="284" mass="30423">MRVVAGPSSQMLAAKVARAGGFSMVPAEYERFPDGEGYLRVCEDVAGDDVAIVQTIGCDCDLVSLLQLIDACEDAARLVAVIPYMGYARQDRRFKQGEPISARAVARCIGADHVVLVNVHNERVLDYFVCDVCCLDAAPVLAGHIVQMGLDDPLFVAPDDGAIEIARAAAQAVGAQHDHLEKKRLSPEHVEMAPKHLDVEGRHVVLIDDIISTGGTMTTAIGMLTEQGASRVYVACVHPVFVKNAIVRLFAAGAGDIVFTDTIEGRGGVVSVAPLIARHLREMR</sequence>
<dbReference type="GO" id="GO:0005524">
    <property type="term" value="F:ATP binding"/>
    <property type="evidence" value="ECO:0007669"/>
    <property type="project" value="UniProtKB-KW"/>
</dbReference>
<evidence type="ECO:0000313" key="13">
    <source>
        <dbReference type="EMBL" id="HIH70368.1"/>
    </source>
</evidence>
<feature type="active site" evidence="10">
    <location>
        <position position="182"/>
    </location>
</feature>
<feature type="binding site" evidence="10">
    <location>
        <position position="184"/>
    </location>
    <ligand>
        <name>D-ribose 5-phosphate</name>
        <dbReference type="ChEBI" id="CHEBI:78346"/>
    </ligand>
</feature>
<dbReference type="EMBL" id="DUIH01000023">
    <property type="protein sequence ID" value="HIH70368.1"/>
    <property type="molecule type" value="Genomic_DNA"/>
</dbReference>
<feature type="binding site" evidence="10">
    <location>
        <begin position="34"/>
        <end position="36"/>
    </location>
    <ligand>
        <name>ATP</name>
        <dbReference type="ChEBI" id="CHEBI:30616"/>
    </ligand>
</feature>
<evidence type="ECO:0000256" key="2">
    <source>
        <dbReference type="ARBA" id="ARBA00022679"/>
    </source>
</evidence>
<dbReference type="GO" id="GO:0005737">
    <property type="term" value="C:cytoplasm"/>
    <property type="evidence" value="ECO:0007669"/>
    <property type="project" value="UniProtKB-SubCell"/>
</dbReference>
<evidence type="ECO:0000256" key="6">
    <source>
        <dbReference type="ARBA" id="ARBA00022777"/>
    </source>
</evidence>
<evidence type="ECO:0000313" key="14">
    <source>
        <dbReference type="Proteomes" id="UP000600363"/>
    </source>
</evidence>
<evidence type="ECO:0000256" key="3">
    <source>
        <dbReference type="ARBA" id="ARBA00022723"/>
    </source>
</evidence>
<proteinExistence type="inferred from homology"/>
<evidence type="ECO:0000256" key="9">
    <source>
        <dbReference type="ARBA" id="ARBA00049535"/>
    </source>
</evidence>
<keyword evidence="3 10" id="KW-0479">Metal-binding</keyword>
<keyword evidence="7 10" id="KW-0067">ATP-binding</keyword>
<keyword evidence="1 10" id="KW-0963">Cytoplasm</keyword>
<dbReference type="NCBIfam" id="NF002095">
    <property type="entry name" value="PRK00934.1"/>
    <property type="match status" value="1"/>
</dbReference>
<dbReference type="Pfam" id="PF00156">
    <property type="entry name" value="Pribosyltran"/>
    <property type="match status" value="1"/>
</dbReference>
<dbReference type="InterPro" id="IPR000836">
    <property type="entry name" value="PRTase_dom"/>
</dbReference>
<keyword evidence="4 10" id="KW-0545">Nucleotide biosynthesis</keyword>
<comment type="catalytic activity">
    <reaction evidence="9 10">
        <text>D-ribose 5-phosphate + ATP = 5-phospho-alpha-D-ribose 1-diphosphate + AMP + H(+)</text>
        <dbReference type="Rhea" id="RHEA:15609"/>
        <dbReference type="ChEBI" id="CHEBI:15378"/>
        <dbReference type="ChEBI" id="CHEBI:30616"/>
        <dbReference type="ChEBI" id="CHEBI:58017"/>
        <dbReference type="ChEBI" id="CHEBI:78346"/>
        <dbReference type="ChEBI" id="CHEBI:456215"/>
        <dbReference type="EC" id="2.7.6.1"/>
    </reaction>
</comment>
<dbReference type="UniPathway" id="UPA00087">
    <property type="reaction ID" value="UER00172"/>
</dbReference>
<evidence type="ECO:0000259" key="11">
    <source>
        <dbReference type="Pfam" id="PF00156"/>
    </source>
</evidence>
<dbReference type="GO" id="GO:0002189">
    <property type="term" value="C:ribose phosphate diphosphokinase complex"/>
    <property type="evidence" value="ECO:0007669"/>
    <property type="project" value="TreeGrafter"/>
</dbReference>
<keyword evidence="2 10" id="KW-0808">Transferase</keyword>
<organism evidence="13 14">
    <name type="scientific">Methermicoccus shengliensis</name>
    <dbReference type="NCBI Taxonomy" id="660064"/>
    <lineage>
        <taxon>Archaea</taxon>
        <taxon>Methanobacteriati</taxon>
        <taxon>Methanobacteriota</taxon>
        <taxon>Stenosarchaea group</taxon>
        <taxon>Methanomicrobia</taxon>
        <taxon>Methanosarcinales</taxon>
        <taxon>Methermicoccaceae</taxon>
        <taxon>Methermicoccus</taxon>
    </lineage>
</organism>
<keyword evidence="8 10" id="KW-0460">Magnesium</keyword>
<keyword evidence="5 10" id="KW-0547">Nucleotide-binding</keyword>
<feature type="domain" description="Ribose-phosphate pyrophosphokinase N-terminal" evidence="12">
    <location>
        <begin position="1"/>
        <end position="109"/>
    </location>
</feature>
<dbReference type="FunFam" id="3.40.50.2020:FF:000007">
    <property type="entry name" value="Ribose-phosphate pyrophosphokinase"/>
    <property type="match status" value="1"/>
</dbReference>
<comment type="similarity">
    <text evidence="10">Belongs to the ribose-phosphate pyrophosphokinase family. Class III (archaeal) subfamily.</text>
</comment>
<evidence type="ECO:0000256" key="4">
    <source>
        <dbReference type="ARBA" id="ARBA00022727"/>
    </source>
</evidence>
<dbReference type="SUPFAM" id="SSF53271">
    <property type="entry name" value="PRTase-like"/>
    <property type="match status" value="1"/>
</dbReference>
<protein>
    <recommendedName>
        <fullName evidence="10">Ribose-phosphate pyrophosphokinase</fullName>
        <shortName evidence="10">RPPK</shortName>
        <ecNumber evidence="10">2.7.6.1</ecNumber>
    </recommendedName>
    <alternativeName>
        <fullName evidence="10">5-phospho-D-ribosyl alpha-1-diphosphate synthase</fullName>
    </alternativeName>
    <alternativeName>
        <fullName evidence="10">Phosphoribosyl diphosphate synthase</fullName>
    </alternativeName>
    <alternativeName>
        <fullName evidence="10">Phosphoribosyl pyrophosphate synthase</fullName>
        <shortName evidence="10">P-Rib-PP synthase</shortName>
        <shortName evidence="10">PRPP synthase</shortName>
        <shortName evidence="10">PRPPase</shortName>
    </alternativeName>
</protein>
<dbReference type="AlphaFoldDB" id="A0A832VY32"/>
<feature type="domain" description="Phosphoribosyltransferase" evidence="11">
    <location>
        <begin position="149"/>
        <end position="238"/>
    </location>
</feature>
<dbReference type="Pfam" id="PF13793">
    <property type="entry name" value="Pribosyltran_N"/>
    <property type="match status" value="1"/>
</dbReference>
<evidence type="ECO:0000259" key="12">
    <source>
        <dbReference type="Pfam" id="PF13793"/>
    </source>
</evidence>
<gene>
    <name evidence="10" type="primary">prs</name>
    <name evidence="13" type="ORF">HA299_07175</name>
</gene>
<dbReference type="NCBIfam" id="TIGR01251">
    <property type="entry name" value="ribP_PPkin"/>
    <property type="match status" value="1"/>
</dbReference>
<dbReference type="HAMAP" id="MF_00583_A">
    <property type="entry name" value="RibP_PPkinase_A"/>
    <property type="match status" value="1"/>
</dbReference>
<dbReference type="GO" id="GO:0000287">
    <property type="term" value="F:magnesium ion binding"/>
    <property type="evidence" value="ECO:0007669"/>
    <property type="project" value="UniProtKB-UniRule"/>
</dbReference>
<comment type="function">
    <text evidence="10">Involved in the biosynthesis of the central metabolite phospho-alpha-D-ribosyl-1-pyrophosphate (PRPP) via the transfer of pyrophosphoryl group from ATP to 1-hydroxyl of ribose-5-phosphate (Rib-5-P).</text>
</comment>
<dbReference type="PANTHER" id="PTHR10210:SF32">
    <property type="entry name" value="RIBOSE-PHOSPHATE PYROPHOSPHOKINASE 2"/>
    <property type="match status" value="1"/>
</dbReference>
<feature type="binding site" evidence="10">
    <location>
        <position position="208"/>
    </location>
    <ligand>
        <name>D-ribose 5-phosphate</name>
        <dbReference type="ChEBI" id="CHEBI:78346"/>
    </ligand>
</feature>
<dbReference type="CDD" id="cd06223">
    <property type="entry name" value="PRTases_typeI"/>
    <property type="match status" value="1"/>
</dbReference>
<comment type="subcellular location">
    <subcellularLocation>
        <location evidence="10">Cytoplasm</location>
    </subcellularLocation>
</comment>
<dbReference type="GO" id="GO:0004749">
    <property type="term" value="F:ribose phosphate diphosphokinase activity"/>
    <property type="evidence" value="ECO:0007669"/>
    <property type="project" value="UniProtKB-UniRule"/>
</dbReference>
<dbReference type="GO" id="GO:0006164">
    <property type="term" value="P:purine nucleotide biosynthetic process"/>
    <property type="evidence" value="ECO:0007669"/>
    <property type="project" value="TreeGrafter"/>
</dbReference>
<comment type="caution">
    <text evidence="13">The sequence shown here is derived from an EMBL/GenBank/DDBJ whole genome shotgun (WGS) entry which is preliminary data.</text>
</comment>
<feature type="binding site" evidence="10">
    <location>
        <begin position="89"/>
        <end position="90"/>
    </location>
    <ligand>
        <name>ATP</name>
        <dbReference type="ChEBI" id="CHEBI:30616"/>
    </ligand>
</feature>
<dbReference type="PANTHER" id="PTHR10210">
    <property type="entry name" value="RIBOSE-PHOSPHATE DIPHOSPHOKINASE FAMILY MEMBER"/>
    <property type="match status" value="1"/>
</dbReference>
<accession>A0A832VY32</accession>